<gene>
    <name evidence="6" type="ORF">ENU08_03880</name>
    <name evidence="5" type="ORF">ENU41_05890</name>
</gene>
<evidence type="ECO:0000256" key="3">
    <source>
        <dbReference type="ARBA" id="ARBA00022840"/>
    </source>
</evidence>
<dbReference type="SMART" id="SM00382">
    <property type="entry name" value="AAA"/>
    <property type="match status" value="1"/>
</dbReference>
<dbReference type="GO" id="GO:0016887">
    <property type="term" value="F:ATP hydrolysis activity"/>
    <property type="evidence" value="ECO:0007669"/>
    <property type="project" value="InterPro"/>
</dbReference>
<keyword evidence="2" id="KW-0547">Nucleotide-binding</keyword>
<proteinExistence type="predicted"/>
<dbReference type="PANTHER" id="PTHR42788">
    <property type="entry name" value="TAURINE IMPORT ATP-BINDING PROTEIN-RELATED"/>
    <property type="match status" value="1"/>
</dbReference>
<dbReference type="CDD" id="cd03293">
    <property type="entry name" value="ABC_NrtD_SsuB_transporters"/>
    <property type="match status" value="1"/>
</dbReference>
<evidence type="ECO:0000313" key="6">
    <source>
        <dbReference type="EMBL" id="HGQ64364.1"/>
    </source>
</evidence>
<dbReference type="GO" id="GO:0005524">
    <property type="term" value="F:ATP binding"/>
    <property type="evidence" value="ECO:0007669"/>
    <property type="project" value="UniProtKB-KW"/>
</dbReference>
<accession>A0A7C4JJB1</accession>
<dbReference type="InterPro" id="IPR017871">
    <property type="entry name" value="ABC_transporter-like_CS"/>
</dbReference>
<reference evidence="6" key="1">
    <citation type="journal article" date="2020" name="mSystems">
        <title>Genome- and Community-Level Interaction Insights into Carbon Utilization and Element Cycling Functions of Hydrothermarchaeota in Hydrothermal Sediment.</title>
        <authorList>
            <person name="Zhou Z."/>
            <person name="Liu Y."/>
            <person name="Xu W."/>
            <person name="Pan J."/>
            <person name="Luo Z.H."/>
            <person name="Li M."/>
        </authorList>
    </citation>
    <scope>NUCLEOTIDE SEQUENCE [LARGE SCALE GENOMIC DNA]</scope>
    <source>
        <strain evidence="6">SpSt-637</strain>
        <strain evidence="5">SpSt-667</strain>
    </source>
</reference>
<dbReference type="InterPro" id="IPR027417">
    <property type="entry name" value="P-loop_NTPase"/>
</dbReference>
<dbReference type="SUPFAM" id="SSF52540">
    <property type="entry name" value="P-loop containing nucleoside triphosphate hydrolases"/>
    <property type="match status" value="1"/>
</dbReference>
<dbReference type="PROSITE" id="PS00211">
    <property type="entry name" value="ABC_TRANSPORTER_1"/>
    <property type="match status" value="1"/>
</dbReference>
<dbReference type="Pfam" id="PF00005">
    <property type="entry name" value="ABC_tran"/>
    <property type="match status" value="1"/>
</dbReference>
<organism evidence="6">
    <name type="scientific">Ignisphaera aggregans</name>
    <dbReference type="NCBI Taxonomy" id="334771"/>
    <lineage>
        <taxon>Archaea</taxon>
        <taxon>Thermoproteota</taxon>
        <taxon>Thermoprotei</taxon>
        <taxon>Desulfurococcales</taxon>
        <taxon>Desulfurococcaceae</taxon>
        <taxon>Ignisphaera</taxon>
    </lineage>
</organism>
<evidence type="ECO:0000256" key="2">
    <source>
        <dbReference type="ARBA" id="ARBA00022741"/>
    </source>
</evidence>
<dbReference type="EMBL" id="DTBD01000026">
    <property type="protein sequence ID" value="HGQ64364.1"/>
    <property type="molecule type" value="Genomic_DNA"/>
</dbReference>
<evidence type="ECO:0000313" key="5">
    <source>
        <dbReference type="EMBL" id="HGQ36190.1"/>
    </source>
</evidence>
<dbReference type="InterPro" id="IPR003593">
    <property type="entry name" value="AAA+_ATPase"/>
</dbReference>
<dbReference type="InterPro" id="IPR050166">
    <property type="entry name" value="ABC_transporter_ATP-bind"/>
</dbReference>
<sequence length="261" mass="29304">MSVALRLRNISATYRTEDGKEIKVLENLSLNIFKGEVLGIVGRSGYGKTTLLKIVAGILKPTKGSVEFLNGENGVGRRAGIMFQSPLLLPWRTVLENVLLPIEIIGEDPRDYVDRALELLKIVGLEGFEDKYPWELSSGMQQRVALCRALIHKPQLLLLDEPFGALDAITREEMWLLLQTVVVREGCTTILVTHDIREALFLSDRVVVIGCRPGRVVDEIKIDIPRPRQLDALFTSTFNNYVHRIRNAIGDNLKCTRNSNS</sequence>
<dbReference type="InterPro" id="IPR003439">
    <property type="entry name" value="ABC_transporter-like_ATP-bd"/>
</dbReference>
<protein>
    <submittedName>
        <fullName evidence="6">ABC transporter ATP-binding protein</fullName>
    </submittedName>
</protein>
<evidence type="ECO:0000259" key="4">
    <source>
        <dbReference type="PROSITE" id="PS50893"/>
    </source>
</evidence>
<evidence type="ECO:0000256" key="1">
    <source>
        <dbReference type="ARBA" id="ARBA00022448"/>
    </source>
</evidence>
<dbReference type="AlphaFoldDB" id="A0A7C4JJB1"/>
<dbReference type="EMBL" id="DTCK01000038">
    <property type="protein sequence ID" value="HGQ36190.1"/>
    <property type="molecule type" value="Genomic_DNA"/>
</dbReference>
<keyword evidence="3 6" id="KW-0067">ATP-binding</keyword>
<feature type="domain" description="ABC transporter" evidence="4">
    <location>
        <begin position="5"/>
        <end position="236"/>
    </location>
</feature>
<name>A0A7C4JJB1_9CREN</name>
<keyword evidence="1" id="KW-0813">Transport</keyword>
<dbReference type="PANTHER" id="PTHR42788:SF13">
    <property type="entry name" value="ALIPHATIC SULFONATES IMPORT ATP-BINDING PROTEIN SSUB"/>
    <property type="match status" value="1"/>
</dbReference>
<comment type="caution">
    <text evidence="6">The sequence shown here is derived from an EMBL/GenBank/DDBJ whole genome shotgun (WGS) entry which is preliminary data.</text>
</comment>
<dbReference type="Gene3D" id="3.40.50.300">
    <property type="entry name" value="P-loop containing nucleotide triphosphate hydrolases"/>
    <property type="match status" value="1"/>
</dbReference>
<dbReference type="PROSITE" id="PS50893">
    <property type="entry name" value="ABC_TRANSPORTER_2"/>
    <property type="match status" value="1"/>
</dbReference>